<protein>
    <recommendedName>
        <fullName evidence="1">Autotransporter domain-containing protein</fullName>
    </recommendedName>
</protein>
<gene>
    <name evidence="2" type="ORF">CWS72_23660</name>
</gene>
<dbReference type="EMBL" id="PIUM01000039">
    <property type="protein sequence ID" value="PKU22010.1"/>
    <property type="molecule type" value="Genomic_DNA"/>
</dbReference>
<dbReference type="AlphaFoldDB" id="A0A2N3PNP9"/>
<name>A0A2N3PNP9_9PROT</name>
<proteinExistence type="predicted"/>
<dbReference type="InterPro" id="IPR005546">
    <property type="entry name" value="Autotransporte_beta"/>
</dbReference>
<evidence type="ECO:0000313" key="3">
    <source>
        <dbReference type="Proteomes" id="UP000233293"/>
    </source>
</evidence>
<comment type="caution">
    <text evidence="2">The sequence shown here is derived from an EMBL/GenBank/DDBJ whole genome shotgun (WGS) entry which is preliminary data.</text>
</comment>
<dbReference type="SMART" id="SM00869">
    <property type="entry name" value="Autotransporter"/>
    <property type="match status" value="1"/>
</dbReference>
<reference evidence="3" key="1">
    <citation type="submission" date="2017-12" db="EMBL/GenBank/DDBJ databases">
        <title>Draft genome sequence of Telmatospirillum siberiense 26-4b1T, an acidotolerant peatland alphaproteobacterium potentially involved in sulfur cycling.</title>
        <authorList>
            <person name="Hausmann B."/>
            <person name="Pjevac P."/>
            <person name="Schreck K."/>
            <person name="Herbold C.W."/>
            <person name="Daims H."/>
            <person name="Wagner M."/>
            <person name="Pester M."/>
            <person name="Loy A."/>
        </authorList>
    </citation>
    <scope>NUCLEOTIDE SEQUENCE [LARGE SCALE GENOMIC DNA]</scope>
    <source>
        <strain evidence="3">26-4b1</strain>
    </source>
</reference>
<dbReference type="InterPro" id="IPR036709">
    <property type="entry name" value="Autotransporte_beta_dom_sf"/>
</dbReference>
<accession>A0A2N3PNP9</accession>
<feature type="domain" description="Autotransporter" evidence="1">
    <location>
        <begin position="646"/>
        <end position="922"/>
    </location>
</feature>
<dbReference type="Pfam" id="PF03797">
    <property type="entry name" value="Autotransporter"/>
    <property type="match status" value="1"/>
</dbReference>
<dbReference type="Gene3D" id="2.40.128.130">
    <property type="entry name" value="Autotransporter beta-domain"/>
    <property type="match status" value="1"/>
</dbReference>
<evidence type="ECO:0000313" key="2">
    <source>
        <dbReference type="EMBL" id="PKU22010.1"/>
    </source>
</evidence>
<dbReference type="SUPFAM" id="SSF103515">
    <property type="entry name" value="Autotransporter"/>
    <property type="match status" value="1"/>
</dbReference>
<evidence type="ECO:0000259" key="1">
    <source>
        <dbReference type="PROSITE" id="PS51208"/>
    </source>
</evidence>
<organism evidence="2 3">
    <name type="scientific">Telmatospirillum siberiense</name>
    <dbReference type="NCBI Taxonomy" id="382514"/>
    <lineage>
        <taxon>Bacteria</taxon>
        <taxon>Pseudomonadati</taxon>
        <taxon>Pseudomonadota</taxon>
        <taxon>Alphaproteobacteria</taxon>
        <taxon>Rhodospirillales</taxon>
        <taxon>Rhodospirillaceae</taxon>
        <taxon>Telmatospirillum</taxon>
    </lineage>
</organism>
<sequence length="922" mass="90914">MKGPGDQGGSMGTTGKVFLAGTSLLALAVGMAYSHPVLADTTISQATGAQSWTSGNFTVTNGGIITGTRPINGSGSLGTLTIGGGGSISGSRTGVYNTGAIAALINSGTIIGTLGGIDNLGTITILTNSATISGGNTGLANRGSIATLTNSGTIAAVAYFGIGNASAGIIGTLVNSGTISSGTRDAVRNDGSIAVLTNSGTISSSGGYAVANYSGGSIGTLVNSAIISGGLSGLYNVGTIATLINTGTISASHSGLGINNGVGGSIGMLTNSGTIRGGVTTGLGNSGSVGTLSNQGLITDVKWGILNTSGATFRVLDNAAGGTIHGDSTGILNSGSLGTVTNAGTISGANFAISTSGSLGPLSNSGVVAGNIQNSSSNPLTIAGGSGGTYGLLTGYNAGSPSLSSPGTVGTITSTSADLLFSSGNLLLNDSINVGTHTVGNSGVTFQIVNPVTITGTYSQSGGGLVIVTTSRGSSYGYLTVSGNATVANSTVTISGSGLAAGESFTIVRSGATGSYSGDTATVSGTSGLSARISESGNDLVVTLVGSHYGPLGAAAGGAATGMGQALDAISAASGPAATAFQNTVLPILDALPAASQAAAVKQLAPTQMAPALQVANLAVAPVTSAIEQHELALSGDGGVGVAGGSGGREGALWGRVLGNQSQRETTAGADGYRSHGVGLAFGLDRQVTRDLMAGAALSWLRGWSTGLDGSSGSSVRSDNYQLTAYGLQRWEQAFVDGQAGLGYSRFNQKRAVGFLGAAARADYGGEFYLAKLGVGYDLPAGNVTVTPLAGLRFLRVVSDAYGESGAGNADLSVNRRGVQSLTQDFGGKVAWSMDTGWGLVKPELRLAWVHDYTQGPIAASGLIGGEAFTSTIARPSADGARINLAATLERSDELSLRAEYEGEIRPNYWSQTGAVKLIWAF</sequence>
<keyword evidence="3" id="KW-1185">Reference proteome</keyword>
<dbReference type="PROSITE" id="PS51208">
    <property type="entry name" value="AUTOTRANSPORTER"/>
    <property type="match status" value="1"/>
</dbReference>
<dbReference type="Proteomes" id="UP000233293">
    <property type="component" value="Unassembled WGS sequence"/>
</dbReference>